<dbReference type="GO" id="GO:0070291">
    <property type="term" value="P:N-acylethanolamine metabolic process"/>
    <property type="evidence" value="ECO:0007669"/>
    <property type="project" value="TreeGrafter"/>
</dbReference>
<dbReference type="GO" id="GO:0006580">
    <property type="term" value="P:ethanolamine metabolic process"/>
    <property type="evidence" value="ECO:0007669"/>
    <property type="project" value="TreeGrafter"/>
</dbReference>
<evidence type="ECO:0000313" key="2">
    <source>
        <dbReference type="EMBL" id="AEI49142.1"/>
    </source>
</evidence>
<feature type="domain" description="GP-PDE" evidence="1">
    <location>
        <begin position="37"/>
        <end position="269"/>
    </location>
</feature>
<dbReference type="Pfam" id="PF03009">
    <property type="entry name" value="GDPD"/>
    <property type="match status" value="1"/>
</dbReference>
<reference evidence="2 3" key="2">
    <citation type="journal article" date="2012" name="Stand. Genomic Sci.">
        <title>Complete genome sequence of the aquatic bacterium Runella slithyformis type strain (LSU 4(T)).</title>
        <authorList>
            <person name="Copeland A."/>
            <person name="Zhang X."/>
            <person name="Misra M."/>
            <person name="Lapidus A."/>
            <person name="Nolan M."/>
            <person name="Lucas S."/>
            <person name="Deshpande S."/>
            <person name="Cheng J.F."/>
            <person name="Tapia R."/>
            <person name="Goodwin L.A."/>
            <person name="Pitluck S."/>
            <person name="Liolios K."/>
            <person name="Pagani I."/>
            <person name="Ivanova N."/>
            <person name="Mikhailova N."/>
            <person name="Pati A."/>
            <person name="Chen A."/>
            <person name="Palaniappan K."/>
            <person name="Land M."/>
            <person name="Hauser L."/>
            <person name="Pan C."/>
            <person name="Jeffries C.D."/>
            <person name="Detter J.C."/>
            <person name="Brambilla E.M."/>
            <person name="Rohde M."/>
            <person name="Djao O.D."/>
            <person name="Goker M."/>
            <person name="Sikorski J."/>
            <person name="Tindall B.J."/>
            <person name="Woyke T."/>
            <person name="Bristow J."/>
            <person name="Eisen J.A."/>
            <person name="Markowitz V."/>
            <person name="Hugenholtz P."/>
            <person name="Kyrpides N.C."/>
            <person name="Klenk H.P."/>
            <person name="Mavromatis K."/>
        </authorList>
    </citation>
    <scope>NUCLEOTIDE SEQUENCE [LARGE SCALE GENOMIC DNA]</scope>
    <source>
        <strain evidence="3">ATCC 29530 / DSM 19594 / LMG 11500 / NCIMB 11436 / LSU 4</strain>
    </source>
</reference>
<organism evidence="2 3">
    <name type="scientific">Runella slithyformis (strain ATCC 29530 / DSM 19594 / LMG 11500 / NCIMB 11436 / LSU 4)</name>
    <dbReference type="NCBI Taxonomy" id="761193"/>
    <lineage>
        <taxon>Bacteria</taxon>
        <taxon>Pseudomonadati</taxon>
        <taxon>Bacteroidota</taxon>
        <taxon>Cytophagia</taxon>
        <taxon>Cytophagales</taxon>
        <taxon>Spirosomataceae</taxon>
        <taxon>Runella</taxon>
    </lineage>
</organism>
<dbReference type="KEGG" id="rsi:Runsl_2745"/>
<proteinExistence type="predicted"/>
<dbReference type="RefSeq" id="WP_013928451.1">
    <property type="nucleotide sequence ID" value="NC_015703.1"/>
</dbReference>
<dbReference type="PANTHER" id="PTHR46320:SF1">
    <property type="entry name" value="GLYCEROPHOSPHODIESTER PHOSPHODIESTERASE 1"/>
    <property type="match status" value="1"/>
</dbReference>
<gene>
    <name evidence="2" type="ordered locus">Runsl_2745</name>
</gene>
<dbReference type="Proteomes" id="UP000000493">
    <property type="component" value="Chromosome"/>
</dbReference>
<dbReference type="Gene3D" id="3.20.20.190">
    <property type="entry name" value="Phosphatidylinositol (PI) phosphodiesterase"/>
    <property type="match status" value="1"/>
</dbReference>
<dbReference type="EMBL" id="CP002859">
    <property type="protein sequence ID" value="AEI49142.1"/>
    <property type="molecule type" value="Genomic_DNA"/>
</dbReference>
<name>A0A7U3ZKZ1_RUNSL</name>
<sequence>MLSLALLPFCREASPPFCCVGGDDIRKDFLTTDSRTVLAVSHRAVHHVLPENSLPAVQEAIRLGIDIVEIDVKVTADGVPILMHDGKIDPTTNGKGNPETRILEQLRSCRPVVKGETTSEKIPTLEEVLRLAKGHIPVDLDLKTDRLTPVIEAVKKTGTEDIVFYFDSDYEALPFVDKADKKHLLMPRAHSGAMADSAITLFNPEVVHIDFSFYTPEVVNLIKKRGAQVWINALGPIDRQLKAKKRAKHWTGSSGTGPMSFRPINLNCY</sequence>
<evidence type="ECO:0000259" key="1">
    <source>
        <dbReference type="PROSITE" id="PS51704"/>
    </source>
</evidence>
<reference evidence="3" key="1">
    <citation type="submission" date="2011-06" db="EMBL/GenBank/DDBJ databases">
        <title>The complete genome of chromosome of Runella slithyformis DSM 19594.</title>
        <authorList>
            <consortium name="US DOE Joint Genome Institute (JGI-PGF)"/>
            <person name="Lucas S."/>
            <person name="Han J."/>
            <person name="Lapidus A."/>
            <person name="Bruce D."/>
            <person name="Goodwin L."/>
            <person name="Pitluck S."/>
            <person name="Peters L."/>
            <person name="Kyrpides N."/>
            <person name="Mavromatis K."/>
            <person name="Ivanova N."/>
            <person name="Ovchinnikova G."/>
            <person name="Zhang X."/>
            <person name="Misra M."/>
            <person name="Detter J.C."/>
            <person name="Tapia R."/>
            <person name="Han C."/>
            <person name="Land M."/>
            <person name="Hauser L."/>
            <person name="Markowitz V."/>
            <person name="Cheng J.-F."/>
            <person name="Hugenholtz P."/>
            <person name="Woyke T."/>
            <person name="Wu D."/>
            <person name="Tindall B."/>
            <person name="Faehrich R."/>
            <person name="Brambilla E."/>
            <person name="Klenk H.-P."/>
            <person name="Eisen J.A."/>
        </authorList>
    </citation>
    <scope>NUCLEOTIDE SEQUENCE [LARGE SCALE GENOMIC DNA]</scope>
    <source>
        <strain evidence="3">ATCC 29530 / DSM 19594 / LMG 11500 / NCIMB 11436 / LSU 4</strain>
    </source>
</reference>
<accession>A0A7U3ZKZ1</accession>
<dbReference type="GO" id="GO:0006644">
    <property type="term" value="P:phospholipid metabolic process"/>
    <property type="evidence" value="ECO:0007669"/>
    <property type="project" value="TreeGrafter"/>
</dbReference>
<dbReference type="GO" id="GO:0008889">
    <property type="term" value="F:glycerophosphodiester phosphodiesterase activity"/>
    <property type="evidence" value="ECO:0007669"/>
    <property type="project" value="TreeGrafter"/>
</dbReference>
<evidence type="ECO:0000313" key="3">
    <source>
        <dbReference type="Proteomes" id="UP000000493"/>
    </source>
</evidence>
<dbReference type="AlphaFoldDB" id="A0A7U3ZKZ1"/>
<keyword evidence="3" id="KW-1185">Reference proteome</keyword>
<dbReference type="CDD" id="cd08566">
    <property type="entry name" value="GDPD_AtGDE_like"/>
    <property type="match status" value="1"/>
</dbReference>
<dbReference type="InterPro" id="IPR017946">
    <property type="entry name" value="PLC-like_Pdiesterase_TIM-brl"/>
</dbReference>
<dbReference type="PROSITE" id="PS51704">
    <property type="entry name" value="GP_PDE"/>
    <property type="match status" value="1"/>
</dbReference>
<dbReference type="PANTHER" id="PTHR46320">
    <property type="entry name" value="GLYCEROPHOSPHODIESTER PHOSPHODIESTERASE 1"/>
    <property type="match status" value="1"/>
</dbReference>
<dbReference type="GO" id="GO:0005886">
    <property type="term" value="C:plasma membrane"/>
    <property type="evidence" value="ECO:0007669"/>
    <property type="project" value="TreeGrafter"/>
</dbReference>
<protein>
    <submittedName>
        <fullName evidence="2">Glycerophosphoryl diester phosphodiesterase</fullName>
    </submittedName>
</protein>
<dbReference type="SUPFAM" id="SSF51695">
    <property type="entry name" value="PLC-like phosphodiesterases"/>
    <property type="match status" value="1"/>
</dbReference>
<dbReference type="InterPro" id="IPR030395">
    <property type="entry name" value="GP_PDE_dom"/>
</dbReference>